<dbReference type="Gene3D" id="1.10.10.60">
    <property type="entry name" value="Homeodomain-like"/>
    <property type="match status" value="2"/>
</dbReference>
<comment type="subcellular location">
    <subcellularLocation>
        <location evidence="1">Cell membrane</location>
        <topology evidence="1">Multi-pass membrane protein</topology>
    </subcellularLocation>
</comment>
<dbReference type="PROSITE" id="PS01124">
    <property type="entry name" value="HTH_ARAC_FAMILY_2"/>
    <property type="match status" value="1"/>
</dbReference>
<keyword evidence="8" id="KW-0804">Transcription</keyword>
<name>A0A1C0ZY50_9BACL</name>
<dbReference type="PANTHER" id="PTHR43280">
    <property type="entry name" value="ARAC-FAMILY TRANSCRIPTIONAL REGULATOR"/>
    <property type="match status" value="1"/>
</dbReference>
<dbReference type="PROSITE" id="PS50885">
    <property type="entry name" value="HAMP"/>
    <property type="match status" value="1"/>
</dbReference>
<dbReference type="STRING" id="512399.A8709_20185"/>
<sequence length="760" mass="87345">MANRIFSPIRNMKLHFKLIVSFSFVCLLALSIFSSITVMMYKNILIEKETSAAMLNLKAFQTNLDSYLKAVDSAASTIVYNPAIQTYFSSDVNQLPSYERLQAYNHINDLLKQTQLNNIGLNSIFIIDNYKNLFSFTNVQDKLSSELLAKDVSEQYWYRLANTSSAQNYWLITDWINDSSTISLVRPIISTSTMKPLGFIVISVSPEVMNSYFTSREQADGDYVILDDKGTQLTGRSGDFLRIKSEQVSTSEGHYADEMNGKRYIVTYVKQPATGWIFMYALEEKKLFHVIGSINKIWGIVFACTFTLVALLSQFISRSIARPLHKLTRLHREVKYGNLNVAFRVHSRDEIGLLGESFNDMVERIRDSLPLQREKLIRSLLEGNLTSDEIKRINSKIGLPLQQPFFQVAILDIGQSNGDPLDDYDSFIRSFQDELAKYSVLYAFSYIQLAPERFCVIFNDNEQESQRIFGELAEAVRRDDNSPLVHAYFGNPYDEVYFVKQSFEEAKQLMQYRLYNHSDFIGFSYIDSQLWQVSYPETYESRLLHYIETTDLEKCRQVLAEFEDYVVTSKVKPASIMIFINTIYSHLCKTVLKQGEQPEDWFGREFAGGFQAELSIKTRMKELERMIALFIGAMHKRAQVPLNPKIQKAIAIIEKEYNNPDLSTEFVADVLGLHAAYFSQLFKKETGTNFIDFLCDLRLNKAKDQLKGTVLKVKDIATSVGYMDSHYFGVWFKEKTGLTPSQFRKNGILTGLERRSALEV</sequence>
<dbReference type="EMBL" id="LYPC01000025">
    <property type="protein sequence ID" value="OCT13074.1"/>
    <property type="molecule type" value="Genomic_DNA"/>
</dbReference>
<dbReference type="GO" id="GO:0005886">
    <property type="term" value="C:plasma membrane"/>
    <property type="evidence" value="ECO:0007669"/>
    <property type="project" value="UniProtKB-SubCell"/>
</dbReference>
<evidence type="ECO:0008006" key="13">
    <source>
        <dbReference type="Google" id="ProtNLM"/>
    </source>
</evidence>
<evidence type="ECO:0000313" key="11">
    <source>
        <dbReference type="EMBL" id="OCT13074.1"/>
    </source>
</evidence>
<keyword evidence="6" id="KW-0238">DNA-binding</keyword>
<evidence type="ECO:0000259" key="10">
    <source>
        <dbReference type="PROSITE" id="PS50885"/>
    </source>
</evidence>
<evidence type="ECO:0000256" key="7">
    <source>
        <dbReference type="ARBA" id="ARBA00023136"/>
    </source>
</evidence>
<organism evidence="11 12">
    <name type="scientific">Paenibacillus pectinilyticus</name>
    <dbReference type="NCBI Taxonomy" id="512399"/>
    <lineage>
        <taxon>Bacteria</taxon>
        <taxon>Bacillati</taxon>
        <taxon>Bacillota</taxon>
        <taxon>Bacilli</taxon>
        <taxon>Bacillales</taxon>
        <taxon>Paenibacillaceae</taxon>
        <taxon>Paenibacillus</taxon>
    </lineage>
</organism>
<keyword evidence="4" id="KW-1133">Transmembrane helix</keyword>
<dbReference type="GO" id="GO:0003700">
    <property type="term" value="F:DNA-binding transcription factor activity"/>
    <property type="evidence" value="ECO:0007669"/>
    <property type="project" value="InterPro"/>
</dbReference>
<keyword evidence="12" id="KW-1185">Reference proteome</keyword>
<evidence type="ECO:0000313" key="12">
    <source>
        <dbReference type="Proteomes" id="UP000093309"/>
    </source>
</evidence>
<dbReference type="GO" id="GO:0043565">
    <property type="term" value="F:sequence-specific DNA binding"/>
    <property type="evidence" value="ECO:0007669"/>
    <property type="project" value="InterPro"/>
</dbReference>
<dbReference type="InterPro" id="IPR003660">
    <property type="entry name" value="HAMP_dom"/>
</dbReference>
<proteinExistence type="predicted"/>
<feature type="domain" description="HAMP" evidence="10">
    <location>
        <begin position="318"/>
        <end position="370"/>
    </location>
</feature>
<dbReference type="Pfam" id="PF00672">
    <property type="entry name" value="HAMP"/>
    <property type="match status" value="1"/>
</dbReference>
<gene>
    <name evidence="11" type="ORF">A8709_20185</name>
</gene>
<dbReference type="Pfam" id="PF02743">
    <property type="entry name" value="dCache_1"/>
    <property type="match status" value="1"/>
</dbReference>
<dbReference type="Gene3D" id="3.30.450.20">
    <property type="entry name" value="PAS domain"/>
    <property type="match status" value="2"/>
</dbReference>
<dbReference type="CDD" id="cd06225">
    <property type="entry name" value="HAMP"/>
    <property type="match status" value="1"/>
</dbReference>
<dbReference type="RefSeq" id="WP_065854422.1">
    <property type="nucleotide sequence ID" value="NZ_LYPC01000025.1"/>
</dbReference>
<dbReference type="PROSITE" id="PS00041">
    <property type="entry name" value="HTH_ARAC_FAMILY_1"/>
    <property type="match status" value="1"/>
</dbReference>
<dbReference type="GO" id="GO:0007165">
    <property type="term" value="P:signal transduction"/>
    <property type="evidence" value="ECO:0007669"/>
    <property type="project" value="InterPro"/>
</dbReference>
<dbReference type="InterPro" id="IPR033479">
    <property type="entry name" value="dCache_1"/>
</dbReference>
<dbReference type="SMART" id="SM00342">
    <property type="entry name" value="HTH_ARAC"/>
    <property type="match status" value="1"/>
</dbReference>
<dbReference type="CDD" id="cd18773">
    <property type="entry name" value="PDC1_HK_sensor"/>
    <property type="match status" value="1"/>
</dbReference>
<accession>A0A1C0ZY50</accession>
<protein>
    <recommendedName>
        <fullName evidence="13">AraC family transcriptional regulator</fullName>
    </recommendedName>
</protein>
<keyword evidence="7" id="KW-0472">Membrane</keyword>
<dbReference type="InterPro" id="IPR018062">
    <property type="entry name" value="HTH_AraC-typ_CS"/>
</dbReference>
<dbReference type="AlphaFoldDB" id="A0A1C0ZY50"/>
<feature type="domain" description="HTH araC/xylS-type" evidence="9">
    <location>
        <begin position="647"/>
        <end position="746"/>
    </location>
</feature>
<evidence type="ECO:0000256" key="3">
    <source>
        <dbReference type="ARBA" id="ARBA00022692"/>
    </source>
</evidence>
<evidence type="ECO:0000256" key="5">
    <source>
        <dbReference type="ARBA" id="ARBA00023015"/>
    </source>
</evidence>
<keyword evidence="5" id="KW-0805">Transcription regulation</keyword>
<keyword evidence="2" id="KW-1003">Cell membrane</keyword>
<evidence type="ECO:0000256" key="6">
    <source>
        <dbReference type="ARBA" id="ARBA00023125"/>
    </source>
</evidence>
<dbReference type="SMART" id="SM00304">
    <property type="entry name" value="HAMP"/>
    <property type="match status" value="1"/>
</dbReference>
<reference evidence="12" key="1">
    <citation type="submission" date="2016-05" db="EMBL/GenBank/DDBJ databases">
        <title>Paenibacillus oryzae. sp. nov., isolated from the rice root.</title>
        <authorList>
            <person name="Zhang J."/>
            <person name="Zhang X."/>
        </authorList>
    </citation>
    <scope>NUCLEOTIDE SEQUENCE [LARGE SCALE GENOMIC DNA]</scope>
    <source>
        <strain evidence="12">KCTC13222</strain>
    </source>
</reference>
<dbReference type="SUPFAM" id="SSF46689">
    <property type="entry name" value="Homeodomain-like"/>
    <property type="match status" value="2"/>
</dbReference>
<dbReference type="Pfam" id="PF12833">
    <property type="entry name" value="HTH_18"/>
    <property type="match status" value="1"/>
</dbReference>
<dbReference type="Proteomes" id="UP000093309">
    <property type="component" value="Unassembled WGS sequence"/>
</dbReference>
<keyword evidence="3" id="KW-0812">Transmembrane</keyword>
<comment type="caution">
    <text evidence="11">The sequence shown here is derived from an EMBL/GenBank/DDBJ whole genome shotgun (WGS) entry which is preliminary data.</text>
</comment>
<dbReference type="Gene3D" id="1.10.8.500">
    <property type="entry name" value="HAMP domain in histidine kinase"/>
    <property type="match status" value="1"/>
</dbReference>
<dbReference type="SUPFAM" id="SSF158472">
    <property type="entry name" value="HAMP domain-like"/>
    <property type="match status" value="1"/>
</dbReference>
<dbReference type="InterPro" id="IPR018060">
    <property type="entry name" value="HTH_AraC"/>
</dbReference>
<dbReference type="InterPro" id="IPR009057">
    <property type="entry name" value="Homeodomain-like_sf"/>
</dbReference>
<evidence type="ECO:0000259" key="9">
    <source>
        <dbReference type="PROSITE" id="PS01124"/>
    </source>
</evidence>
<evidence type="ECO:0000256" key="8">
    <source>
        <dbReference type="ARBA" id="ARBA00023163"/>
    </source>
</evidence>
<dbReference type="PANTHER" id="PTHR43280:SF2">
    <property type="entry name" value="HTH-TYPE TRANSCRIPTIONAL REGULATOR EXSA"/>
    <property type="match status" value="1"/>
</dbReference>
<evidence type="ECO:0000256" key="4">
    <source>
        <dbReference type="ARBA" id="ARBA00022989"/>
    </source>
</evidence>
<evidence type="ECO:0000256" key="1">
    <source>
        <dbReference type="ARBA" id="ARBA00004651"/>
    </source>
</evidence>
<evidence type="ECO:0000256" key="2">
    <source>
        <dbReference type="ARBA" id="ARBA00022475"/>
    </source>
</evidence>